<evidence type="ECO:0000313" key="3">
    <source>
        <dbReference type="Proteomes" id="UP000093985"/>
    </source>
</evidence>
<proteinExistence type="predicted"/>
<dbReference type="AlphaFoldDB" id="A0A1A2E9T3"/>
<protein>
    <recommendedName>
        <fullName evidence="4">Transmembrane protein</fullName>
    </recommendedName>
</protein>
<comment type="caution">
    <text evidence="2">The sequence shown here is derived from an EMBL/GenBank/DDBJ whole genome shotgun (WGS) entry which is preliminary data.</text>
</comment>
<feature type="transmembrane region" description="Helical" evidence="1">
    <location>
        <begin position="37"/>
        <end position="56"/>
    </location>
</feature>
<dbReference type="OrthoDB" id="4376447at2"/>
<evidence type="ECO:0000256" key="1">
    <source>
        <dbReference type="SAM" id="Phobius"/>
    </source>
</evidence>
<keyword evidence="1" id="KW-0812">Transmembrane</keyword>
<dbReference type="EMBL" id="LZIN01000081">
    <property type="protein sequence ID" value="OBG02348.1"/>
    <property type="molecule type" value="Genomic_DNA"/>
</dbReference>
<feature type="transmembrane region" description="Helical" evidence="1">
    <location>
        <begin position="87"/>
        <end position="106"/>
    </location>
</feature>
<name>A0A1A2E9T3_MYCSD</name>
<reference evidence="3" key="1">
    <citation type="submission" date="2016-06" db="EMBL/GenBank/DDBJ databases">
        <authorList>
            <person name="Sutton G."/>
            <person name="Brinkac L."/>
            <person name="Sanka R."/>
            <person name="Adams M."/>
            <person name="Lau E."/>
            <person name="Mehaffy C."/>
            <person name="Tameris M."/>
            <person name="Hatherill M."/>
            <person name="Hanekom W."/>
            <person name="Mahomed H."/>
            <person name="Mcshane H."/>
        </authorList>
    </citation>
    <scope>NUCLEOTIDE SEQUENCE [LARGE SCALE GENOMIC DNA]</scope>
    <source>
        <strain evidence="3">852014-51077_SCH5608930-a</strain>
    </source>
</reference>
<sequence>MKFWAALAFLGLAVGIPSLLGLVWTVISISRHHYLTSAVALGFAIFGFGLLVPIVLAKTGRAKVRGDYGADGTLVRPDRRIDTISQVTAFAQVLAMSLYVIFAPLGRVDIPVPQGMRPYFLFICGAGALWGLPSLWAMLRHGGMSYLRLTGKGFEIWQGLTSRCDPWSDVSGVAAAAPGRPWPMRGTLFLLGSDGKSSPSLVVDSFTPGGHALREWVRFYWEHPEHRAELTDFRALERLRNLT</sequence>
<dbReference type="Proteomes" id="UP000093985">
    <property type="component" value="Unassembled WGS sequence"/>
</dbReference>
<evidence type="ECO:0000313" key="2">
    <source>
        <dbReference type="EMBL" id="OBG02348.1"/>
    </source>
</evidence>
<accession>A0A1A2E9T3</accession>
<gene>
    <name evidence="2" type="ORF">A5771_15440</name>
</gene>
<feature type="transmembrane region" description="Helical" evidence="1">
    <location>
        <begin position="118"/>
        <end position="139"/>
    </location>
</feature>
<organism evidence="2 3">
    <name type="scientific">Mycolicibacter sinensis (strain JDM601)</name>
    <name type="common">Mycobacterium sinense</name>
    <dbReference type="NCBI Taxonomy" id="875328"/>
    <lineage>
        <taxon>Bacteria</taxon>
        <taxon>Bacillati</taxon>
        <taxon>Actinomycetota</taxon>
        <taxon>Actinomycetes</taxon>
        <taxon>Mycobacteriales</taxon>
        <taxon>Mycobacteriaceae</taxon>
        <taxon>Mycolicibacter</taxon>
    </lineage>
</organism>
<keyword evidence="1" id="KW-1133">Transmembrane helix</keyword>
<evidence type="ECO:0008006" key="4">
    <source>
        <dbReference type="Google" id="ProtNLM"/>
    </source>
</evidence>
<keyword evidence="1" id="KW-0472">Membrane</keyword>
<dbReference type="RefSeq" id="WP_064856376.1">
    <property type="nucleotide sequence ID" value="NZ_LZIM01000031.1"/>
</dbReference>